<dbReference type="Pfam" id="PF00394">
    <property type="entry name" value="Cu-oxidase"/>
    <property type="match status" value="1"/>
</dbReference>
<accession>A0A2G2WYF9</accession>
<dbReference type="SUPFAM" id="SSF49503">
    <property type="entry name" value="Cupredoxins"/>
    <property type="match status" value="2"/>
</dbReference>
<sequence>MITLNLIDSEDAEIKLTEEHFLPVLSNFILISNSEDKKNEISKPQLAIDHDVYRGSVEEASFKSLCQSKTILTVNGQYPGPTMYARAGETLVLEVENKGKDNVTIFCCRRQGRYLKSKQMKWLIEPGSKVRQNIRISDEEKGTLWWHAMNIWQSATVHGAFVVHPKPRTTPALPFSKPHADIPIILAGEWWKKDLKELVLEYIASGSDLMDSDAYTVNGQPGDFYPCSSNGTFNILVDTGKTYLLRIVNAAMGKTLHIGIAKHNLTVIAMDGSPVTKPFTTEYVQLNVQQSIDCIFEANQRPDYYYMVAEAYVDQTYDTNKTTTAIVKYQGNYKPSSPPFLPILPNNSNYHDDKSSSTSRKSIYVIMTFVILGLFICSIMFSVVV</sequence>
<dbReference type="EMBL" id="MLFT02000004">
    <property type="protein sequence ID" value="PHT50262.1"/>
    <property type="molecule type" value="Genomic_DNA"/>
</dbReference>
<keyword evidence="8" id="KW-0560">Oxidoreductase</keyword>
<keyword evidence="6" id="KW-0964">Secreted</keyword>
<name>A0A2G2WYF9_CAPBA</name>
<dbReference type="PANTHER" id="PTHR11709">
    <property type="entry name" value="MULTI-COPPER OXIDASE"/>
    <property type="match status" value="1"/>
</dbReference>
<dbReference type="GO" id="GO:0005507">
    <property type="term" value="F:copper ion binding"/>
    <property type="evidence" value="ECO:0007669"/>
    <property type="project" value="InterPro"/>
</dbReference>
<comment type="catalytic activity">
    <reaction evidence="1">
        <text>4 hydroquinone + O2 = 4 benzosemiquinone + 2 H2O</text>
        <dbReference type="Rhea" id="RHEA:11276"/>
        <dbReference type="ChEBI" id="CHEBI:15377"/>
        <dbReference type="ChEBI" id="CHEBI:15379"/>
        <dbReference type="ChEBI" id="CHEBI:17594"/>
        <dbReference type="ChEBI" id="CHEBI:17977"/>
        <dbReference type="EC" id="1.10.3.2"/>
    </reaction>
</comment>
<evidence type="ECO:0000256" key="3">
    <source>
        <dbReference type="ARBA" id="ARBA00010609"/>
    </source>
</evidence>
<gene>
    <name evidence="14" type="ORF">CQW23_10009</name>
</gene>
<evidence type="ECO:0000259" key="13">
    <source>
        <dbReference type="Pfam" id="PF07732"/>
    </source>
</evidence>
<evidence type="ECO:0000256" key="4">
    <source>
        <dbReference type="ARBA" id="ARBA00012297"/>
    </source>
</evidence>
<evidence type="ECO:0000256" key="7">
    <source>
        <dbReference type="ARBA" id="ARBA00022737"/>
    </source>
</evidence>
<dbReference type="AlphaFoldDB" id="A0A2G2WYF9"/>
<dbReference type="GO" id="GO:0046274">
    <property type="term" value="P:lignin catabolic process"/>
    <property type="evidence" value="ECO:0007669"/>
    <property type="project" value="UniProtKB-KW"/>
</dbReference>
<dbReference type="InterPro" id="IPR008972">
    <property type="entry name" value="Cupredoxin"/>
</dbReference>
<evidence type="ECO:0000256" key="9">
    <source>
        <dbReference type="ARBA" id="ARBA00023008"/>
    </source>
</evidence>
<keyword evidence="7" id="KW-0677">Repeat</keyword>
<dbReference type="EC" id="1.10.3.2" evidence="4"/>
<evidence type="ECO:0000256" key="1">
    <source>
        <dbReference type="ARBA" id="ARBA00000349"/>
    </source>
</evidence>
<feature type="transmembrane region" description="Helical" evidence="11">
    <location>
        <begin position="363"/>
        <end position="384"/>
    </location>
</feature>
<evidence type="ECO:0000256" key="2">
    <source>
        <dbReference type="ARBA" id="ARBA00004271"/>
    </source>
</evidence>
<dbReference type="InterPro" id="IPR001117">
    <property type="entry name" value="Cu-oxidase_2nd"/>
</dbReference>
<evidence type="ECO:0000256" key="11">
    <source>
        <dbReference type="SAM" id="Phobius"/>
    </source>
</evidence>
<dbReference type="InterPro" id="IPR034285">
    <property type="entry name" value="CuRO_2_LCC"/>
</dbReference>
<feature type="domain" description="Plastocyanin-like" evidence="13">
    <location>
        <begin position="57"/>
        <end position="167"/>
    </location>
</feature>
<evidence type="ECO:0000313" key="15">
    <source>
        <dbReference type="Proteomes" id="UP000224567"/>
    </source>
</evidence>
<evidence type="ECO:0000259" key="12">
    <source>
        <dbReference type="Pfam" id="PF00394"/>
    </source>
</evidence>
<dbReference type="InterPro" id="IPR011707">
    <property type="entry name" value="Cu-oxidase-like_N"/>
</dbReference>
<dbReference type="Pfam" id="PF07732">
    <property type="entry name" value="Cu-oxidase_3"/>
    <property type="match status" value="1"/>
</dbReference>
<dbReference type="Proteomes" id="UP000224567">
    <property type="component" value="Unassembled WGS sequence"/>
</dbReference>
<dbReference type="GO" id="GO:0052716">
    <property type="term" value="F:hydroquinone:oxygen oxidoreductase activity"/>
    <property type="evidence" value="ECO:0007669"/>
    <property type="project" value="UniProtKB-EC"/>
</dbReference>
<proteinExistence type="inferred from homology"/>
<dbReference type="GO" id="GO:0048046">
    <property type="term" value="C:apoplast"/>
    <property type="evidence" value="ECO:0007669"/>
    <property type="project" value="UniProtKB-SubCell"/>
</dbReference>
<feature type="domain" description="Plastocyanin-like" evidence="12">
    <location>
        <begin position="184"/>
        <end position="332"/>
    </location>
</feature>
<evidence type="ECO:0000256" key="8">
    <source>
        <dbReference type="ARBA" id="ARBA00023002"/>
    </source>
</evidence>
<comment type="similarity">
    <text evidence="3">Belongs to the multicopper oxidase family.</text>
</comment>
<keyword evidence="10" id="KW-0439">Lignin degradation</keyword>
<reference evidence="14 15" key="1">
    <citation type="journal article" date="2017" name="Genome Biol.">
        <title>New reference genome sequences of hot pepper reveal the massive evolution of plant disease-resistance genes by retroduplication.</title>
        <authorList>
            <person name="Kim S."/>
            <person name="Park J."/>
            <person name="Yeom S.I."/>
            <person name="Kim Y.M."/>
            <person name="Seo E."/>
            <person name="Kim K.T."/>
            <person name="Kim M.S."/>
            <person name="Lee J.M."/>
            <person name="Cheong K."/>
            <person name="Shin H.S."/>
            <person name="Kim S.B."/>
            <person name="Han K."/>
            <person name="Lee J."/>
            <person name="Park M."/>
            <person name="Lee H.A."/>
            <person name="Lee H.Y."/>
            <person name="Lee Y."/>
            <person name="Oh S."/>
            <person name="Lee J.H."/>
            <person name="Choi E."/>
            <person name="Choi E."/>
            <person name="Lee S.E."/>
            <person name="Jeon J."/>
            <person name="Kim H."/>
            <person name="Choi G."/>
            <person name="Song H."/>
            <person name="Lee J."/>
            <person name="Lee S.C."/>
            <person name="Kwon J.K."/>
            <person name="Lee H.Y."/>
            <person name="Koo N."/>
            <person name="Hong Y."/>
            <person name="Kim R.W."/>
            <person name="Kang W.H."/>
            <person name="Huh J.H."/>
            <person name="Kang B.C."/>
            <person name="Yang T.J."/>
            <person name="Lee Y.H."/>
            <person name="Bennetzen J.L."/>
            <person name="Choi D."/>
        </authorList>
    </citation>
    <scope>NUCLEOTIDE SEQUENCE [LARGE SCALE GENOMIC DNA]</scope>
    <source>
        <strain evidence="15">cv. PBC81</strain>
    </source>
</reference>
<keyword evidence="15" id="KW-1185">Reference proteome</keyword>
<reference evidence="15" key="2">
    <citation type="journal article" date="2017" name="J. Anim. Genet.">
        <title>Multiple reference genome sequences of hot pepper reveal the massive evolution of plant disease resistance genes by retroduplication.</title>
        <authorList>
            <person name="Kim S."/>
            <person name="Park J."/>
            <person name="Yeom S.-I."/>
            <person name="Kim Y.-M."/>
            <person name="Seo E."/>
            <person name="Kim K.-T."/>
            <person name="Kim M.-S."/>
            <person name="Lee J.M."/>
            <person name="Cheong K."/>
            <person name="Shin H.-S."/>
            <person name="Kim S.-B."/>
            <person name="Han K."/>
            <person name="Lee J."/>
            <person name="Park M."/>
            <person name="Lee H.-A."/>
            <person name="Lee H.-Y."/>
            <person name="Lee Y."/>
            <person name="Oh S."/>
            <person name="Lee J.H."/>
            <person name="Choi E."/>
            <person name="Choi E."/>
            <person name="Lee S.E."/>
            <person name="Jeon J."/>
            <person name="Kim H."/>
            <person name="Choi G."/>
            <person name="Song H."/>
            <person name="Lee J."/>
            <person name="Lee S.-C."/>
            <person name="Kwon J.-K."/>
            <person name="Lee H.-Y."/>
            <person name="Koo N."/>
            <person name="Hong Y."/>
            <person name="Kim R.W."/>
            <person name="Kang W.-H."/>
            <person name="Huh J.H."/>
            <person name="Kang B.-C."/>
            <person name="Yang T.-J."/>
            <person name="Lee Y.-H."/>
            <person name="Bennetzen J.L."/>
            <person name="Choi D."/>
        </authorList>
    </citation>
    <scope>NUCLEOTIDE SEQUENCE [LARGE SCALE GENOMIC DNA]</scope>
    <source>
        <strain evidence="15">cv. PBC81</strain>
    </source>
</reference>
<keyword evidence="9" id="KW-0186">Copper</keyword>
<organism evidence="14 15">
    <name type="scientific">Capsicum baccatum</name>
    <name type="common">Peruvian pepper</name>
    <dbReference type="NCBI Taxonomy" id="33114"/>
    <lineage>
        <taxon>Eukaryota</taxon>
        <taxon>Viridiplantae</taxon>
        <taxon>Streptophyta</taxon>
        <taxon>Embryophyta</taxon>
        <taxon>Tracheophyta</taxon>
        <taxon>Spermatophyta</taxon>
        <taxon>Magnoliopsida</taxon>
        <taxon>eudicotyledons</taxon>
        <taxon>Gunneridae</taxon>
        <taxon>Pentapetalae</taxon>
        <taxon>asterids</taxon>
        <taxon>lamiids</taxon>
        <taxon>Solanales</taxon>
        <taxon>Solanaceae</taxon>
        <taxon>Solanoideae</taxon>
        <taxon>Capsiceae</taxon>
        <taxon>Capsicum</taxon>
    </lineage>
</organism>
<evidence type="ECO:0000256" key="5">
    <source>
        <dbReference type="ARBA" id="ARBA00022523"/>
    </source>
</evidence>
<protein>
    <recommendedName>
        <fullName evidence="4">laccase</fullName>
        <ecNumber evidence="4">1.10.3.2</ecNumber>
    </recommendedName>
</protein>
<keyword evidence="5" id="KW-0052">Apoplast</keyword>
<dbReference type="OrthoDB" id="1288854at2759"/>
<comment type="caution">
    <text evidence="14">The sequence shown here is derived from an EMBL/GenBank/DDBJ whole genome shotgun (WGS) entry which is preliminary data.</text>
</comment>
<comment type="subcellular location">
    <subcellularLocation>
        <location evidence="2">Secreted</location>
        <location evidence="2">Extracellular space</location>
        <location evidence="2">Apoplast</location>
    </subcellularLocation>
</comment>
<dbReference type="STRING" id="33114.A0A2G2WYF9"/>
<keyword evidence="11" id="KW-0472">Membrane</keyword>
<evidence type="ECO:0000256" key="6">
    <source>
        <dbReference type="ARBA" id="ARBA00022525"/>
    </source>
</evidence>
<keyword evidence="11" id="KW-1133">Transmembrane helix</keyword>
<keyword evidence="11" id="KW-0812">Transmembrane</keyword>
<evidence type="ECO:0000313" key="14">
    <source>
        <dbReference type="EMBL" id="PHT50262.1"/>
    </source>
</evidence>
<dbReference type="Gene3D" id="2.60.40.420">
    <property type="entry name" value="Cupredoxins - blue copper proteins"/>
    <property type="match status" value="2"/>
</dbReference>
<dbReference type="PANTHER" id="PTHR11709:SF407">
    <property type="entry name" value="LACCASE-14-LIKE"/>
    <property type="match status" value="1"/>
</dbReference>
<evidence type="ECO:0000256" key="10">
    <source>
        <dbReference type="ARBA" id="ARBA00023185"/>
    </source>
</evidence>
<dbReference type="CDD" id="cd13875">
    <property type="entry name" value="CuRO_2_LCC_plant"/>
    <property type="match status" value="1"/>
</dbReference>
<dbReference type="InterPro" id="IPR045087">
    <property type="entry name" value="Cu-oxidase_fam"/>
</dbReference>